<feature type="transmembrane region" description="Helical" evidence="1">
    <location>
        <begin position="97"/>
        <end position="121"/>
    </location>
</feature>
<dbReference type="EMBL" id="CP121208">
    <property type="protein sequence ID" value="WFM83424.1"/>
    <property type="molecule type" value="Genomic_DNA"/>
</dbReference>
<accession>A0ABY8FY39</accession>
<reference evidence="2 3" key="1">
    <citation type="submission" date="2023-03" db="EMBL/GenBank/DDBJ databases">
        <title>Complete genome of Arcanobacterium canis strain DSM 25104 isolated in 2010 from a canine otitis externa in Germany.</title>
        <authorList>
            <person name="Borowiak M."/>
            <person name="Kreitlow A."/>
            <person name="Malorny B."/>
            <person name="Laemmler C."/>
            <person name="Prenger-Berninghoff E."/>
            <person name="Ploetz M."/>
            <person name="Abdulmawjood A."/>
        </authorList>
    </citation>
    <scope>NUCLEOTIDE SEQUENCE [LARGE SCALE GENOMIC DNA]</scope>
    <source>
        <strain evidence="2 3">DSM 25104</strain>
    </source>
</reference>
<keyword evidence="3" id="KW-1185">Reference proteome</keyword>
<dbReference type="RefSeq" id="WP_278012819.1">
    <property type="nucleotide sequence ID" value="NZ_CP121208.1"/>
</dbReference>
<evidence type="ECO:0000313" key="2">
    <source>
        <dbReference type="EMBL" id="WFM83424.1"/>
    </source>
</evidence>
<evidence type="ECO:0000256" key="1">
    <source>
        <dbReference type="SAM" id="Phobius"/>
    </source>
</evidence>
<organism evidence="2 3">
    <name type="scientific">Arcanobacterium canis</name>
    <dbReference type="NCBI Taxonomy" id="999183"/>
    <lineage>
        <taxon>Bacteria</taxon>
        <taxon>Bacillati</taxon>
        <taxon>Actinomycetota</taxon>
        <taxon>Actinomycetes</taxon>
        <taxon>Actinomycetales</taxon>
        <taxon>Actinomycetaceae</taxon>
        <taxon>Arcanobacterium</taxon>
    </lineage>
</organism>
<keyword evidence="1" id="KW-0472">Membrane</keyword>
<feature type="transmembrane region" description="Helical" evidence="1">
    <location>
        <begin position="208"/>
        <end position="233"/>
    </location>
</feature>
<evidence type="ECO:0000313" key="3">
    <source>
        <dbReference type="Proteomes" id="UP001215216"/>
    </source>
</evidence>
<sequence length="242" mass="26503">MKLFSAYGRQIVQTSAFASVFLVAVLLTVRVVFGAESNEGMPWIEEVGSHSYLWIGLSRFLTSLIGYGAAIAAIFVYGTRASVAAGATRSENFRFIVCSFLLVMALVWGLIGVMWAGAWFIESVTLKGVSLATLAFNVTALAASSSAGIFLGIVFARWRLRQVIIGGLIVQVILSAIIALGIFLSYLRTGHAQWSFDHGPLGIWGEEIFSLPGSWAVLFFAFTLVMFFLTWAINRKMPIRRN</sequence>
<gene>
    <name evidence="2" type="ORF">P7079_00140</name>
</gene>
<feature type="transmembrane region" description="Helical" evidence="1">
    <location>
        <begin position="12"/>
        <end position="33"/>
    </location>
</feature>
<name>A0ABY8FY39_9ACTO</name>
<feature type="transmembrane region" description="Helical" evidence="1">
    <location>
        <begin position="133"/>
        <end position="156"/>
    </location>
</feature>
<dbReference type="Proteomes" id="UP001215216">
    <property type="component" value="Chromosome"/>
</dbReference>
<keyword evidence="1" id="KW-1133">Transmembrane helix</keyword>
<proteinExistence type="predicted"/>
<feature type="transmembrane region" description="Helical" evidence="1">
    <location>
        <begin position="163"/>
        <end position="188"/>
    </location>
</feature>
<keyword evidence="1" id="KW-0812">Transmembrane</keyword>
<evidence type="ECO:0008006" key="4">
    <source>
        <dbReference type="Google" id="ProtNLM"/>
    </source>
</evidence>
<protein>
    <recommendedName>
        <fullName evidence="4">ABC transporter permease</fullName>
    </recommendedName>
</protein>
<feature type="transmembrane region" description="Helical" evidence="1">
    <location>
        <begin position="53"/>
        <end position="77"/>
    </location>
</feature>